<evidence type="ECO:0000313" key="3">
    <source>
        <dbReference type="Proteomes" id="UP000002945"/>
    </source>
</evidence>
<proteinExistence type="predicted"/>
<dbReference type="STRING" id="391587.KAOT1_15473"/>
<feature type="region of interest" description="Disordered" evidence="1">
    <location>
        <begin position="199"/>
        <end position="234"/>
    </location>
</feature>
<feature type="compositionally biased region" description="Basic and acidic residues" evidence="1">
    <location>
        <begin position="199"/>
        <end position="215"/>
    </location>
</feature>
<dbReference type="PROSITE" id="PS51257">
    <property type="entry name" value="PROKAR_LIPOPROTEIN"/>
    <property type="match status" value="1"/>
</dbReference>
<reference evidence="2 3" key="1">
    <citation type="journal article" date="2011" name="J. Bacteriol.">
        <title>Genome sequence of the algicidal bacterium Kordia algicida OT-1.</title>
        <authorList>
            <person name="Lee H.S."/>
            <person name="Kang S.G."/>
            <person name="Kwon K.K."/>
            <person name="Lee J.H."/>
            <person name="Kim S.J."/>
        </authorList>
    </citation>
    <scope>NUCLEOTIDE SEQUENCE [LARGE SCALE GENOMIC DNA]</scope>
    <source>
        <strain evidence="2 3">OT-1</strain>
    </source>
</reference>
<keyword evidence="3" id="KW-1185">Reference proteome</keyword>
<gene>
    <name evidence="2" type="ORF">KAOT1_15473</name>
</gene>
<evidence type="ECO:0000256" key="1">
    <source>
        <dbReference type="SAM" id="MobiDB-lite"/>
    </source>
</evidence>
<protein>
    <recommendedName>
        <fullName evidence="4">Lipoprotein</fullName>
    </recommendedName>
</protein>
<evidence type="ECO:0000313" key="2">
    <source>
        <dbReference type="EMBL" id="EDP96576.1"/>
    </source>
</evidence>
<evidence type="ECO:0008006" key="4">
    <source>
        <dbReference type="Google" id="ProtNLM"/>
    </source>
</evidence>
<dbReference type="EMBL" id="ABIB01000003">
    <property type="protein sequence ID" value="EDP96576.1"/>
    <property type="molecule type" value="Genomic_DNA"/>
</dbReference>
<name>A9DQ53_9FLAO</name>
<dbReference type="Proteomes" id="UP000002945">
    <property type="component" value="Unassembled WGS sequence"/>
</dbReference>
<dbReference type="AlphaFoldDB" id="A9DQ53"/>
<comment type="caution">
    <text evidence="2">The sequence shown here is derived from an EMBL/GenBank/DDBJ whole genome shotgun (WGS) entry which is preliminary data.</text>
</comment>
<sequence length="234" mass="27157">MFLFFNKVDIQKLMKKIITLVLIIISFISCEKEAEATRAQETQSKEEYLAKNKLNIPRKGKLEELTPNQKKLVQDWLEFNTVHENMKLINSSTRFAIVEDLEQLAANIDVIEKKKYPKDLDVMQIRSRFLVLKTKALKLQDDATDENTSNDFIEKEIVEMNKVFNSVCYQIVQASQLNIKPEEILGDAMKLKDSTNVDETNALKKEQQARKEFLPKKKATSPKKPFQEVESEEN</sequence>
<organism evidence="2 3">
    <name type="scientific">Kordia algicida OT-1</name>
    <dbReference type="NCBI Taxonomy" id="391587"/>
    <lineage>
        <taxon>Bacteria</taxon>
        <taxon>Pseudomonadati</taxon>
        <taxon>Bacteroidota</taxon>
        <taxon>Flavobacteriia</taxon>
        <taxon>Flavobacteriales</taxon>
        <taxon>Flavobacteriaceae</taxon>
        <taxon>Kordia</taxon>
    </lineage>
</organism>
<accession>A9DQ53</accession>
<dbReference type="HOGENOM" id="CLU_1183806_0_0_10"/>